<dbReference type="AlphaFoldDB" id="A0A5C5G472"/>
<dbReference type="Proteomes" id="UP000311382">
    <property type="component" value="Unassembled WGS sequence"/>
</dbReference>
<organism evidence="2 3">
    <name type="scientific">Rhodotorula diobovata</name>
    <dbReference type="NCBI Taxonomy" id="5288"/>
    <lineage>
        <taxon>Eukaryota</taxon>
        <taxon>Fungi</taxon>
        <taxon>Dikarya</taxon>
        <taxon>Basidiomycota</taxon>
        <taxon>Pucciniomycotina</taxon>
        <taxon>Microbotryomycetes</taxon>
        <taxon>Sporidiobolales</taxon>
        <taxon>Sporidiobolaceae</taxon>
        <taxon>Rhodotorula</taxon>
    </lineage>
</organism>
<feature type="compositionally biased region" description="Basic and acidic residues" evidence="1">
    <location>
        <begin position="26"/>
        <end position="43"/>
    </location>
</feature>
<feature type="compositionally biased region" description="Pro residues" evidence="1">
    <location>
        <begin position="139"/>
        <end position="151"/>
    </location>
</feature>
<proteinExistence type="predicted"/>
<sequence length="326" mass="35622">MRRRDEWIGVVVRRDGASSSSGQRTRRQEKDGGARASRRERECAATMVGTSRGRTSSRSRGCERRDEASVQEVGGSKGRQAATARLDPRGQLNPVASLPRRPRRPKQHSSALRTSKDVPRRHRGRLESRGRWTDGDKGMPPPTNRPNPVSPSPAADAPQTLAPSSSRPRSPLTPTSTPGGLFEPAKLAPRRLQSRAGSLAAREPPPFRFQTLSPRLPLRCADLSAHSSLRRSPVTTVHWERVASSRVWRARPPRASVSPLAVLVSACRFSSSTTSHRLALDAIRPCSPVRSLSPAPCPPLCLSGEAAVWQTRVRSQTRLRGSCPPL</sequence>
<feature type="compositionally biased region" description="Low complexity" evidence="1">
    <location>
        <begin position="49"/>
        <end position="59"/>
    </location>
</feature>
<dbReference type="EMBL" id="SOZI01000015">
    <property type="protein sequence ID" value="TNY23124.1"/>
    <property type="molecule type" value="Genomic_DNA"/>
</dbReference>
<gene>
    <name evidence="2" type="ORF">DMC30DRAFT_67744</name>
</gene>
<keyword evidence="3" id="KW-1185">Reference proteome</keyword>
<evidence type="ECO:0000313" key="2">
    <source>
        <dbReference type="EMBL" id="TNY23124.1"/>
    </source>
</evidence>
<protein>
    <submittedName>
        <fullName evidence="2">Uncharacterized protein</fullName>
    </submittedName>
</protein>
<evidence type="ECO:0000313" key="3">
    <source>
        <dbReference type="Proteomes" id="UP000311382"/>
    </source>
</evidence>
<feature type="region of interest" description="Disordered" evidence="1">
    <location>
        <begin position="191"/>
        <end position="210"/>
    </location>
</feature>
<evidence type="ECO:0000256" key="1">
    <source>
        <dbReference type="SAM" id="MobiDB-lite"/>
    </source>
</evidence>
<feature type="compositionally biased region" description="Low complexity" evidence="1">
    <location>
        <begin position="163"/>
        <end position="181"/>
    </location>
</feature>
<feature type="compositionally biased region" description="Basic and acidic residues" evidence="1">
    <location>
        <begin position="125"/>
        <end position="137"/>
    </location>
</feature>
<reference evidence="2 3" key="1">
    <citation type="submission" date="2019-03" db="EMBL/GenBank/DDBJ databases">
        <title>Rhodosporidium diobovatum UCD-FST 08-225 genome sequencing, assembly, and annotation.</title>
        <authorList>
            <person name="Fakankun I.U."/>
            <person name="Fristensky B."/>
            <person name="Levin D.B."/>
        </authorList>
    </citation>
    <scope>NUCLEOTIDE SEQUENCE [LARGE SCALE GENOMIC DNA]</scope>
    <source>
        <strain evidence="2 3">UCD-FST 08-225</strain>
    </source>
</reference>
<name>A0A5C5G472_9BASI</name>
<accession>A0A5C5G472</accession>
<comment type="caution">
    <text evidence="2">The sequence shown here is derived from an EMBL/GenBank/DDBJ whole genome shotgun (WGS) entry which is preliminary data.</text>
</comment>
<feature type="region of interest" description="Disordered" evidence="1">
    <location>
        <begin position="14"/>
        <end position="186"/>
    </location>
</feature>